<dbReference type="AlphaFoldDB" id="A0AAN9FV43"/>
<dbReference type="SUPFAM" id="SSF53300">
    <property type="entry name" value="vWA-like"/>
    <property type="match status" value="1"/>
</dbReference>
<dbReference type="PANTHER" id="PTHR14905">
    <property type="entry name" value="NG37"/>
    <property type="match status" value="1"/>
</dbReference>
<evidence type="ECO:0000256" key="5">
    <source>
        <dbReference type="SAM" id="SignalP"/>
    </source>
</evidence>
<feature type="signal peptide" evidence="5">
    <location>
        <begin position="1"/>
        <end position="19"/>
    </location>
</feature>
<dbReference type="InterPro" id="IPR003961">
    <property type="entry name" value="FN3_dom"/>
</dbReference>
<dbReference type="Pfam" id="PF25107">
    <property type="entry name" value="VWA7_N"/>
    <property type="match status" value="1"/>
</dbReference>
<evidence type="ECO:0000256" key="3">
    <source>
        <dbReference type="ARBA" id="ARBA00022729"/>
    </source>
</evidence>
<dbReference type="PROSITE" id="PS50853">
    <property type="entry name" value="FN3"/>
    <property type="match status" value="1"/>
</dbReference>
<reference evidence="7 8" key="1">
    <citation type="submission" date="2023-11" db="EMBL/GenBank/DDBJ databases">
        <title>Halocaridina rubra genome assembly.</title>
        <authorList>
            <person name="Smith C."/>
        </authorList>
    </citation>
    <scope>NUCLEOTIDE SEQUENCE [LARGE SCALE GENOMIC DNA]</scope>
    <source>
        <strain evidence="7">EP-1</strain>
        <tissue evidence="7">Whole</tissue>
    </source>
</reference>
<comment type="subcellular location">
    <subcellularLocation>
        <location evidence="1">Secreted</location>
    </subcellularLocation>
</comment>
<keyword evidence="2" id="KW-0964">Secreted</keyword>
<dbReference type="CDD" id="cd00198">
    <property type="entry name" value="vWFA"/>
    <property type="match status" value="1"/>
</dbReference>
<keyword evidence="8" id="KW-1185">Reference proteome</keyword>
<accession>A0AAN9FV43</accession>
<protein>
    <recommendedName>
        <fullName evidence="6">Fibronectin type-III domain-containing protein</fullName>
    </recommendedName>
</protein>
<dbReference type="SUPFAM" id="SSF49265">
    <property type="entry name" value="Fibronectin type III"/>
    <property type="match status" value="1"/>
</dbReference>
<keyword evidence="3 5" id="KW-0732">Signal</keyword>
<dbReference type="InterPro" id="IPR056862">
    <property type="entry name" value="VWA7_N"/>
</dbReference>
<dbReference type="InterPro" id="IPR052577">
    <property type="entry name" value="VWA7"/>
</dbReference>
<dbReference type="Proteomes" id="UP001381693">
    <property type="component" value="Unassembled WGS sequence"/>
</dbReference>
<evidence type="ECO:0000313" key="7">
    <source>
        <dbReference type="EMBL" id="KAK7087106.1"/>
    </source>
</evidence>
<dbReference type="InterPro" id="IPR056861">
    <property type="entry name" value="HMCN1-like_VWA"/>
</dbReference>
<dbReference type="InterPro" id="IPR013783">
    <property type="entry name" value="Ig-like_fold"/>
</dbReference>
<sequence>MEFTFLLLVLACLSKGTEAFLATPLNTTDPDVISILCPEQATGETKDHEWITREGIRKSIRRFFMLNPPPGSAPDFFLPEDATLSELYHAYYGKNSSPTRFIKAVNSIASANVKTDSSAQTRYDPAIQGDGEHLDGLQATLIARYPQILTSILRDEAYSAARGLLGTSLHSLQKFYSHSTWIEQGNSNILEGLGIPGNNIGITANPSEDVCNACPSSQGECQGNVIVGASLSSGYYNYNDTIGGGFLIPKPTTGGKCSHGGVLDDSADVEAIGGINKDTAYPCFSPHHHLHEQAAELAVQATEHYLQVLLDAVGDEKYRRLFDLYLGSALSICIDVTGSMQDDIDAVKAQVAEIVNNTVAELYILVPYNSPVVGPMTKTSDPKVFLDAVNALYASGGDENFCQALQLALSATPDYGDIFCFTDDRAQDAAELMESVTALAQQQHNKVTIILSDIYKKGPQDERDSPLFSTQTTSGGKTSFSSINGRISSDPVQQYQDLADATGGLLISTDKFDVADIVSIIDGGVETSTVTIISLTGIIGNHNNQVLIDDSIINFEVRISGSVTSAAITDVTAGTDYDLLDPAALDTMNDVEVVSHTDTFKAIKWTAPNYGDWELVTDSSGNYSVSVIATSTLDFLGDFAILDPSPPHPHYRQTEGRPLMDTVYYLEITMIGHLESNVVNIKQVEFIDKVGTSLRLIEYHEDVTDQLYIRTQPLPEDPFYIRLLGHVASGNAFCRLMSVLMMPVQTTVDVWANSDDLSARPGESATAMFLVTNFGLESEFSIAGTDDMNFLTSMDPPSIYLSTNDSLPVTAYFTVPSGTLHGTVSTVIITAQSLKQTQSVNSAIAHFVVLPEETDFVKPMCVLTKSPDCIGYNYNGICATHNWTTEANLQDEASGLYSVYAKPEGNSVNIDHFTPGTNELVIVEYGADCCTLQADIIGVDGQGNVGKCNIDMGILGGLIYDFKVDSVGESWVVLHWNITPSAYDILYFNLEINDIALHKVTCHDLYCLDIATYLEPCAVQNFNLIPVFDNNGYEAPGFGVFTQAITSEAEPSAPYNGTEIDATETTITIAWEASLCSSLFQVCYYEVIDEPSNAICEQTTQTSFVIRGLSICKAYFADVVSINPSGTSSPDLKFYGVTLCPGPTE</sequence>
<dbReference type="Gene3D" id="2.60.40.10">
    <property type="entry name" value="Immunoglobulins"/>
    <property type="match status" value="1"/>
</dbReference>
<organism evidence="7 8">
    <name type="scientific">Halocaridina rubra</name>
    <name type="common">Hawaiian red shrimp</name>
    <dbReference type="NCBI Taxonomy" id="373956"/>
    <lineage>
        <taxon>Eukaryota</taxon>
        <taxon>Metazoa</taxon>
        <taxon>Ecdysozoa</taxon>
        <taxon>Arthropoda</taxon>
        <taxon>Crustacea</taxon>
        <taxon>Multicrustacea</taxon>
        <taxon>Malacostraca</taxon>
        <taxon>Eumalacostraca</taxon>
        <taxon>Eucarida</taxon>
        <taxon>Decapoda</taxon>
        <taxon>Pleocyemata</taxon>
        <taxon>Caridea</taxon>
        <taxon>Atyoidea</taxon>
        <taxon>Atyidae</taxon>
        <taxon>Halocaridina</taxon>
    </lineage>
</organism>
<dbReference type="Pfam" id="PF23619">
    <property type="entry name" value="Ig_VWA7"/>
    <property type="match status" value="1"/>
</dbReference>
<feature type="compositionally biased region" description="Polar residues" evidence="4">
    <location>
        <begin position="467"/>
        <end position="480"/>
    </location>
</feature>
<evidence type="ECO:0000256" key="4">
    <source>
        <dbReference type="SAM" id="MobiDB-lite"/>
    </source>
</evidence>
<dbReference type="GO" id="GO:0032991">
    <property type="term" value="C:protein-containing complex"/>
    <property type="evidence" value="ECO:0007669"/>
    <property type="project" value="UniProtKB-ARBA"/>
</dbReference>
<dbReference type="Pfam" id="PF25106">
    <property type="entry name" value="VWA_4"/>
    <property type="match status" value="1"/>
</dbReference>
<feature type="region of interest" description="Disordered" evidence="4">
    <location>
        <begin position="461"/>
        <end position="480"/>
    </location>
</feature>
<dbReference type="PANTHER" id="PTHR14905:SF7">
    <property type="entry name" value="VON WILLEBRAND FACTOR A DOMAIN-CONTAINING PROTEIN 7"/>
    <property type="match status" value="1"/>
</dbReference>
<evidence type="ECO:0000259" key="6">
    <source>
        <dbReference type="PROSITE" id="PS50853"/>
    </source>
</evidence>
<proteinExistence type="predicted"/>
<feature type="domain" description="Fibronectin type-III" evidence="6">
    <location>
        <begin position="1053"/>
        <end position="1142"/>
    </location>
</feature>
<name>A0AAN9FV43_HALRR</name>
<gene>
    <name evidence="7" type="ORF">SK128_001407</name>
</gene>
<dbReference type="InterPro" id="IPR036465">
    <property type="entry name" value="vWFA_dom_sf"/>
</dbReference>
<evidence type="ECO:0000256" key="1">
    <source>
        <dbReference type="ARBA" id="ARBA00004613"/>
    </source>
</evidence>
<feature type="chain" id="PRO_5042869699" description="Fibronectin type-III domain-containing protein" evidence="5">
    <location>
        <begin position="20"/>
        <end position="1145"/>
    </location>
</feature>
<dbReference type="InterPro" id="IPR057615">
    <property type="entry name" value="Ig_VWA7"/>
</dbReference>
<dbReference type="Gene3D" id="3.40.50.410">
    <property type="entry name" value="von Willebrand factor, type A domain"/>
    <property type="match status" value="1"/>
</dbReference>
<dbReference type="EMBL" id="JAXCGZ010000001">
    <property type="protein sequence ID" value="KAK7087106.1"/>
    <property type="molecule type" value="Genomic_DNA"/>
</dbReference>
<comment type="caution">
    <text evidence="7">The sequence shown here is derived from an EMBL/GenBank/DDBJ whole genome shotgun (WGS) entry which is preliminary data.</text>
</comment>
<dbReference type="InterPro" id="IPR036116">
    <property type="entry name" value="FN3_sf"/>
</dbReference>
<evidence type="ECO:0000313" key="8">
    <source>
        <dbReference type="Proteomes" id="UP001381693"/>
    </source>
</evidence>
<evidence type="ECO:0000256" key="2">
    <source>
        <dbReference type="ARBA" id="ARBA00022525"/>
    </source>
</evidence>